<dbReference type="KEGG" id="nsr:NS506_04650"/>
<reference evidence="3" key="1">
    <citation type="submission" date="2015-07" db="EMBL/GenBank/DDBJ databases">
        <title>Nocardia seriolae U-1 whole genome shotgun sequence.</title>
        <authorList>
            <person name="Imajoh M."/>
            <person name="Fukumoto Y."/>
            <person name="Sukeda M."/>
            <person name="Yamane J."/>
            <person name="Yamasaki K."/>
            <person name="Shimizu M."/>
            <person name="Ohnishi K."/>
            <person name="Oshima S."/>
        </authorList>
    </citation>
    <scope>NUCLEOTIDE SEQUENCE [LARGE SCALE GENOMIC DNA]</scope>
    <source>
        <strain evidence="3">U-1</strain>
    </source>
</reference>
<name>A0ABC9Z078_9NOCA</name>
<dbReference type="AlphaFoldDB" id="A0ABC9Z078"/>
<reference evidence="1 4" key="3">
    <citation type="submission" date="2016-10" db="EMBL/GenBank/DDBJ databases">
        <title>Genome sequence of Nocardia seriolae strain EM150506, isolated from Anguila japonica.</title>
        <authorList>
            <person name="Han H.-J."/>
        </authorList>
    </citation>
    <scope>NUCLEOTIDE SEQUENCE [LARGE SCALE GENOMIC DNA]</scope>
    <source>
        <strain evidence="1 4">EM150506</strain>
    </source>
</reference>
<organism evidence="2 3">
    <name type="scientific">Nocardia seriolae</name>
    <dbReference type="NCBI Taxonomy" id="37332"/>
    <lineage>
        <taxon>Bacteria</taxon>
        <taxon>Bacillati</taxon>
        <taxon>Actinomycetota</taxon>
        <taxon>Actinomycetes</taxon>
        <taxon>Mycobacteriales</taxon>
        <taxon>Nocardiaceae</taxon>
        <taxon>Nocardia</taxon>
    </lineage>
</organism>
<reference evidence="2 3" key="2">
    <citation type="journal article" date="2016" name="Genome Announc.">
        <title>Draft Genome Sequence of Erythromycin- and Oxytetracycline-Sensitive Nocardia seriolae Strain U-1 (NBRC 110359).</title>
        <authorList>
            <person name="Imajoh M."/>
            <person name="Sukeda M."/>
            <person name="Shimizu M."/>
            <person name="Yamane J."/>
            <person name="Ohnishi K."/>
            <person name="Oshima S."/>
        </authorList>
    </citation>
    <scope>NUCLEOTIDE SEQUENCE [LARGE SCALE GENOMIC DNA]</scope>
    <source>
        <strain evidence="2 3">U-1</strain>
    </source>
</reference>
<proteinExistence type="predicted"/>
<evidence type="ECO:0000313" key="2">
    <source>
        <dbReference type="EMBL" id="GAP30900.1"/>
    </source>
</evidence>
<dbReference type="EMBL" id="CP017839">
    <property type="protein sequence ID" value="APA98698.1"/>
    <property type="molecule type" value="Genomic_DNA"/>
</dbReference>
<dbReference type="EMBL" id="BBYQ01000097">
    <property type="protein sequence ID" value="GAP30900.1"/>
    <property type="molecule type" value="Genomic_DNA"/>
</dbReference>
<dbReference type="Proteomes" id="UP000037179">
    <property type="component" value="Unassembled WGS sequence"/>
</dbReference>
<evidence type="ECO:0000313" key="1">
    <source>
        <dbReference type="EMBL" id="APA98698.1"/>
    </source>
</evidence>
<evidence type="ECO:0000313" key="3">
    <source>
        <dbReference type="Proteomes" id="UP000037179"/>
    </source>
</evidence>
<evidence type="ECO:0000313" key="4">
    <source>
        <dbReference type="Proteomes" id="UP000180166"/>
    </source>
</evidence>
<gene>
    <name evidence="1" type="ORF">NS506_04650</name>
    <name evidence="2" type="ORF">NSK11_contig00097-0033</name>
</gene>
<sequence>MEFESRMFAAHSHLDPVRLAEILKHVHELPDRLVGSADLDPFAGLAYGIIGADAGDRRWLGDHLAELRGRWDGLPGGEVAVRHSRGDADRRCVEWR</sequence>
<keyword evidence="3" id="KW-1185">Reference proteome</keyword>
<dbReference type="Proteomes" id="UP000180166">
    <property type="component" value="Chromosome"/>
</dbReference>
<accession>A0ABC9Z078</accession>
<protein>
    <submittedName>
        <fullName evidence="2">Uncharacterized protein</fullName>
    </submittedName>
</protein>